<dbReference type="Pfam" id="PF00565">
    <property type="entry name" value="SNase"/>
    <property type="match status" value="1"/>
</dbReference>
<dbReference type="AlphaFoldDB" id="A0A1Y5SPK5"/>
<proteinExistence type="predicted"/>
<dbReference type="PROSITE" id="PS50830">
    <property type="entry name" value="TNASE_3"/>
    <property type="match status" value="1"/>
</dbReference>
<dbReference type="Proteomes" id="UP000193307">
    <property type="component" value="Unassembled WGS sequence"/>
</dbReference>
<protein>
    <submittedName>
        <fullName evidence="3">Succinoglycan biosynthesis protein ExoI</fullName>
    </submittedName>
</protein>
<dbReference type="InterPro" id="IPR035437">
    <property type="entry name" value="SNase_OB-fold_sf"/>
</dbReference>
<evidence type="ECO:0000313" key="3">
    <source>
        <dbReference type="EMBL" id="SLN42447.1"/>
    </source>
</evidence>
<dbReference type="PANTHER" id="PTHR12302">
    <property type="entry name" value="EBNA2 BINDING PROTEIN P100"/>
    <property type="match status" value="1"/>
</dbReference>
<evidence type="ECO:0000256" key="1">
    <source>
        <dbReference type="SAM" id="MobiDB-lite"/>
    </source>
</evidence>
<feature type="domain" description="TNase-like" evidence="2">
    <location>
        <begin position="55"/>
        <end position="170"/>
    </location>
</feature>
<keyword evidence="4" id="KW-1185">Reference proteome</keyword>
<feature type="region of interest" description="Disordered" evidence="1">
    <location>
        <begin position="175"/>
        <end position="197"/>
    </location>
</feature>
<sequence>MKWGIIQYVAAFSAVLGLSVAFPNVRSGGVEAVQARQVSKSSIDNDAPHFTGQARVIDGDTLALGAVRIRLHGIDAPEVSQTCTDTHGAVWSCGQWSKAALERLASETVNCVQKDIDRYSRIVAACYVYQIDINAAMVAKGAAFAYAKYSTDYIADEAQARRLATGMWRSGVQTPSDYRADKRAGQQSQQASRGVAPVKGCAIKGNISQSGRLFHVPGSRWYDGTRINTNKGEHWFCSEAEARAAGWRAARS</sequence>
<accession>A0A1Y5SPK5</accession>
<reference evidence="3 4" key="1">
    <citation type="submission" date="2017-03" db="EMBL/GenBank/DDBJ databases">
        <authorList>
            <person name="Afonso C.L."/>
            <person name="Miller P.J."/>
            <person name="Scott M.A."/>
            <person name="Spackman E."/>
            <person name="Goraichik I."/>
            <person name="Dimitrov K.M."/>
            <person name="Suarez D.L."/>
            <person name="Swayne D.E."/>
        </authorList>
    </citation>
    <scope>NUCLEOTIDE SEQUENCE [LARGE SCALE GENOMIC DNA]</scope>
    <source>
        <strain evidence="3 4">CECT 7971</strain>
    </source>
</reference>
<dbReference type="Gene3D" id="2.40.50.90">
    <property type="match status" value="1"/>
</dbReference>
<evidence type="ECO:0000259" key="2">
    <source>
        <dbReference type="PROSITE" id="PS50830"/>
    </source>
</evidence>
<name>A0A1Y5SPK5_9RHOB</name>
<evidence type="ECO:0000313" key="4">
    <source>
        <dbReference type="Proteomes" id="UP000193307"/>
    </source>
</evidence>
<dbReference type="STRING" id="658057.SAMN04488032_10451"/>
<gene>
    <name evidence="3" type="primary">exoI_1</name>
    <name evidence="3" type="ORF">PAM7971_02026</name>
</gene>
<dbReference type="EMBL" id="FWFW01000005">
    <property type="protein sequence ID" value="SLN42447.1"/>
    <property type="molecule type" value="Genomic_DNA"/>
</dbReference>
<dbReference type="PANTHER" id="PTHR12302:SF26">
    <property type="entry name" value="BLR1266 PROTEIN"/>
    <property type="match status" value="1"/>
</dbReference>
<dbReference type="SUPFAM" id="SSF50199">
    <property type="entry name" value="Staphylococcal nuclease"/>
    <property type="match status" value="1"/>
</dbReference>
<dbReference type="InterPro" id="IPR016071">
    <property type="entry name" value="Staphylococal_nuclease_OB-fold"/>
</dbReference>
<dbReference type="SMART" id="SM00318">
    <property type="entry name" value="SNc"/>
    <property type="match status" value="1"/>
</dbReference>
<organism evidence="3 4">
    <name type="scientific">Pacificibacter marinus</name>
    <dbReference type="NCBI Taxonomy" id="658057"/>
    <lineage>
        <taxon>Bacteria</taxon>
        <taxon>Pseudomonadati</taxon>
        <taxon>Pseudomonadota</taxon>
        <taxon>Alphaproteobacteria</taxon>
        <taxon>Rhodobacterales</taxon>
        <taxon>Roseobacteraceae</taxon>
        <taxon>Pacificibacter</taxon>
    </lineage>
</organism>